<keyword evidence="3" id="KW-1185">Reference proteome</keyword>
<feature type="compositionally biased region" description="Polar residues" evidence="1">
    <location>
        <begin position="114"/>
        <end position="134"/>
    </location>
</feature>
<proteinExistence type="predicted"/>
<feature type="region of interest" description="Disordered" evidence="1">
    <location>
        <begin position="1"/>
        <end position="187"/>
    </location>
</feature>
<gene>
    <name evidence="2" type="ORF">PLEPLA_LOCUS4386</name>
</gene>
<feature type="compositionally biased region" description="Basic and acidic residues" evidence="1">
    <location>
        <begin position="222"/>
        <end position="234"/>
    </location>
</feature>
<dbReference type="AlphaFoldDB" id="A0A9N7Y3D5"/>
<name>A0A9N7Y3D5_PLEPL</name>
<dbReference type="Proteomes" id="UP001153269">
    <property type="component" value="Unassembled WGS sequence"/>
</dbReference>
<organism evidence="2 3">
    <name type="scientific">Pleuronectes platessa</name>
    <name type="common">European plaice</name>
    <dbReference type="NCBI Taxonomy" id="8262"/>
    <lineage>
        <taxon>Eukaryota</taxon>
        <taxon>Metazoa</taxon>
        <taxon>Chordata</taxon>
        <taxon>Craniata</taxon>
        <taxon>Vertebrata</taxon>
        <taxon>Euteleostomi</taxon>
        <taxon>Actinopterygii</taxon>
        <taxon>Neopterygii</taxon>
        <taxon>Teleostei</taxon>
        <taxon>Neoteleostei</taxon>
        <taxon>Acanthomorphata</taxon>
        <taxon>Carangaria</taxon>
        <taxon>Pleuronectiformes</taxon>
        <taxon>Pleuronectoidei</taxon>
        <taxon>Pleuronectidae</taxon>
        <taxon>Pleuronectes</taxon>
    </lineage>
</organism>
<feature type="region of interest" description="Disordered" evidence="1">
    <location>
        <begin position="259"/>
        <end position="306"/>
    </location>
</feature>
<feature type="compositionally biased region" description="Polar residues" evidence="1">
    <location>
        <begin position="20"/>
        <end position="31"/>
    </location>
</feature>
<accession>A0A9N7Y3D5</accession>
<evidence type="ECO:0000313" key="3">
    <source>
        <dbReference type="Proteomes" id="UP001153269"/>
    </source>
</evidence>
<comment type="caution">
    <text evidence="2">The sequence shown here is derived from an EMBL/GenBank/DDBJ whole genome shotgun (WGS) entry which is preliminary data.</text>
</comment>
<protein>
    <submittedName>
        <fullName evidence="2">Uncharacterized protein</fullName>
    </submittedName>
</protein>
<evidence type="ECO:0000313" key="2">
    <source>
        <dbReference type="EMBL" id="CAB1416595.1"/>
    </source>
</evidence>
<evidence type="ECO:0000256" key="1">
    <source>
        <dbReference type="SAM" id="MobiDB-lite"/>
    </source>
</evidence>
<reference evidence="2" key="1">
    <citation type="submission" date="2020-03" db="EMBL/GenBank/DDBJ databases">
        <authorList>
            <person name="Weist P."/>
        </authorList>
    </citation>
    <scope>NUCLEOTIDE SEQUENCE</scope>
</reference>
<sequence>MSPMTEETLQIDVDEEPSISKENATDDQTQAEIEMLQDVELRTEPSDCKGSQSPLDVLSPSELPPATHASHQSNTEPEPPLEGESALNPVTADVGIPVTVSPPLQLDSCKESPQLPSSSVDESSRNQASLTFTPPQDGGEDVSFDQPNKALQYPKSLRDAVNRIRKHTAPDSENEEEEVSEHWDPESTGGDLCCLDMVFDMNSGMIVFDNVSTGSFEDIEQDPCHEESSMRAEEDTLSCSSNSSGDTIIVAEEDEIEEMPPDAVTESKTESDKEFPMAEGERCCSSEVKDETADDDEGEEEPIKGDKTELCLSGERTAEVENITVKARKK</sequence>
<feature type="compositionally biased region" description="Basic and acidic residues" evidence="1">
    <location>
        <begin position="265"/>
        <end position="291"/>
    </location>
</feature>
<dbReference type="EMBL" id="CADEAL010000219">
    <property type="protein sequence ID" value="CAB1416595.1"/>
    <property type="molecule type" value="Genomic_DNA"/>
</dbReference>
<feature type="region of interest" description="Disordered" evidence="1">
    <location>
        <begin position="221"/>
        <end position="244"/>
    </location>
</feature>